<dbReference type="eggNOG" id="COG2067">
    <property type="taxonomic scope" value="Bacteria"/>
</dbReference>
<keyword evidence="3" id="KW-1134">Transmembrane beta strand</keyword>
<evidence type="ECO:0000256" key="4">
    <source>
        <dbReference type="ARBA" id="ARBA00022692"/>
    </source>
</evidence>
<evidence type="ECO:0000256" key="6">
    <source>
        <dbReference type="ARBA" id="ARBA00023136"/>
    </source>
</evidence>
<proteinExistence type="inferred from homology"/>
<dbReference type="GO" id="GO:0015483">
    <property type="term" value="F:long-chain fatty acid transporting porin activity"/>
    <property type="evidence" value="ECO:0007669"/>
    <property type="project" value="TreeGrafter"/>
</dbReference>
<keyword evidence="6" id="KW-0472">Membrane</keyword>
<evidence type="ECO:0000256" key="8">
    <source>
        <dbReference type="SAM" id="SignalP"/>
    </source>
</evidence>
<evidence type="ECO:0000256" key="7">
    <source>
        <dbReference type="ARBA" id="ARBA00023237"/>
    </source>
</evidence>
<dbReference type="STRING" id="1121895.GCA_000378485_02268"/>
<name>A0A0A2M4Y9_9FLAO</name>
<dbReference type="Pfam" id="PF03349">
    <property type="entry name" value="Toluene_X"/>
    <property type="match status" value="1"/>
</dbReference>
<keyword evidence="10" id="KW-1185">Reference proteome</keyword>
<dbReference type="SUPFAM" id="SSF56935">
    <property type="entry name" value="Porins"/>
    <property type="match status" value="1"/>
</dbReference>
<evidence type="ECO:0000256" key="3">
    <source>
        <dbReference type="ARBA" id="ARBA00022452"/>
    </source>
</evidence>
<comment type="similarity">
    <text evidence="2">Belongs to the OmpP1/FadL family.</text>
</comment>
<dbReference type="RefSeq" id="WP_026300021.1">
    <property type="nucleotide sequence ID" value="NZ_JRLX01000005.1"/>
</dbReference>
<comment type="subcellular location">
    <subcellularLocation>
        <location evidence="1">Cell outer membrane</location>
        <topology evidence="1">Multi-pass membrane protein</topology>
    </subcellularLocation>
</comment>
<comment type="caution">
    <text evidence="9">The sequence shown here is derived from an EMBL/GenBank/DDBJ whole genome shotgun (WGS) entry which is preliminary data.</text>
</comment>
<evidence type="ECO:0000313" key="10">
    <source>
        <dbReference type="Proteomes" id="UP000030152"/>
    </source>
</evidence>
<dbReference type="OrthoDB" id="9922at2"/>
<dbReference type="Proteomes" id="UP000030152">
    <property type="component" value="Unassembled WGS sequence"/>
</dbReference>
<evidence type="ECO:0000256" key="1">
    <source>
        <dbReference type="ARBA" id="ARBA00004571"/>
    </source>
</evidence>
<sequence>MRKLLSLTMMAFAATTAFAGGYRVSLQGQKQLAMGHTGVGVVQSAEVLFFNPAGAAFLKDRFNFSVGGNGLFAKTRFQNEANNWKASTENFGNPFEIYASYRATDWLTVGLAVYTPYGSAVEWDKNWVGANLVNNIDLEAVYIQPTISIKINDQLSIGGGPIYVTGGVELNRNLSRSLSENEVPLGENGNPAEVTIRAKNVTAWGWTASMMLNPTENIRVGVNYRSEITMEARNGSAQFNHVPAFAQGTFSNTTFNADLPLPAELTAGFSVQLTDKWLVALDYNVAFWNVYKNLTVDFANNIPTSVNPRNYKDASTYRIGAQYKPNQKFAFRAGYYFDESPVQDGYFAPETPRNDSMGFTGGLTYQITPKLGIDASFLYLHFKETTNSYNYTAEDGTPYSFGGTYKNVVFSPGVGLTYSF</sequence>
<evidence type="ECO:0000256" key="5">
    <source>
        <dbReference type="ARBA" id="ARBA00022729"/>
    </source>
</evidence>
<dbReference type="AlphaFoldDB" id="A0A0A2M4Y9"/>
<dbReference type="GO" id="GO:0009279">
    <property type="term" value="C:cell outer membrane"/>
    <property type="evidence" value="ECO:0007669"/>
    <property type="project" value="UniProtKB-SubCell"/>
</dbReference>
<reference evidence="9 10" key="1">
    <citation type="submission" date="2013-09" db="EMBL/GenBank/DDBJ databases">
        <authorList>
            <person name="Zeng Z."/>
            <person name="Chen C."/>
        </authorList>
    </citation>
    <scope>NUCLEOTIDE SEQUENCE [LARGE SCALE GENOMIC DNA]</scope>
    <source>
        <strain evidence="9 10">WB 3.3-2</strain>
    </source>
</reference>
<accession>A0A0A2M4Y9</accession>
<dbReference type="PANTHER" id="PTHR35093:SF8">
    <property type="entry name" value="OUTER MEMBRANE PROTEIN NMB0088-RELATED"/>
    <property type="match status" value="1"/>
</dbReference>
<evidence type="ECO:0000256" key="2">
    <source>
        <dbReference type="ARBA" id="ARBA00008163"/>
    </source>
</evidence>
<gene>
    <name evidence="9" type="ORF">Q765_06695</name>
</gene>
<protein>
    <submittedName>
        <fullName evidence="9">Transporter</fullName>
    </submittedName>
</protein>
<keyword evidence="7" id="KW-0998">Cell outer membrane</keyword>
<dbReference type="PANTHER" id="PTHR35093">
    <property type="entry name" value="OUTER MEMBRANE PROTEIN NMB0088-RELATED"/>
    <property type="match status" value="1"/>
</dbReference>
<feature type="signal peptide" evidence="8">
    <location>
        <begin position="1"/>
        <end position="19"/>
    </location>
</feature>
<dbReference type="InterPro" id="IPR005017">
    <property type="entry name" value="OMPP1/FadL/TodX"/>
</dbReference>
<dbReference type="EMBL" id="JRLX01000005">
    <property type="protein sequence ID" value="KGO87349.1"/>
    <property type="molecule type" value="Genomic_DNA"/>
</dbReference>
<keyword evidence="4" id="KW-0812">Transmembrane</keyword>
<keyword evidence="5 8" id="KW-0732">Signal</keyword>
<feature type="chain" id="PRO_5001991856" evidence="8">
    <location>
        <begin position="20"/>
        <end position="420"/>
    </location>
</feature>
<evidence type="ECO:0000313" key="9">
    <source>
        <dbReference type="EMBL" id="KGO87349.1"/>
    </source>
</evidence>
<dbReference type="Gene3D" id="2.40.160.60">
    <property type="entry name" value="Outer membrane protein transport protein (OMPP1/FadL/TodX)"/>
    <property type="match status" value="1"/>
</dbReference>
<organism evidence="9 10">
    <name type="scientific">Flavobacterium rivuli WB 3.3-2 = DSM 21788</name>
    <dbReference type="NCBI Taxonomy" id="1121895"/>
    <lineage>
        <taxon>Bacteria</taxon>
        <taxon>Pseudomonadati</taxon>
        <taxon>Bacteroidota</taxon>
        <taxon>Flavobacteriia</taxon>
        <taxon>Flavobacteriales</taxon>
        <taxon>Flavobacteriaceae</taxon>
        <taxon>Flavobacterium</taxon>
    </lineage>
</organism>